<comment type="catalytic activity">
    <reaction evidence="2">
        <text>oxidized coenzyme F420-(gamma-L-Glu)(n) + a quinol + H(+) = reduced coenzyme F420-(gamma-L-Glu)(n) + a quinone</text>
        <dbReference type="Rhea" id="RHEA:39663"/>
        <dbReference type="Rhea" id="RHEA-COMP:12939"/>
        <dbReference type="Rhea" id="RHEA-COMP:14378"/>
        <dbReference type="ChEBI" id="CHEBI:15378"/>
        <dbReference type="ChEBI" id="CHEBI:24646"/>
        <dbReference type="ChEBI" id="CHEBI:132124"/>
        <dbReference type="ChEBI" id="CHEBI:133980"/>
        <dbReference type="ChEBI" id="CHEBI:139511"/>
    </reaction>
</comment>
<comment type="caution">
    <text evidence="3">The sequence shown here is derived from an EMBL/GenBank/DDBJ whole genome shotgun (WGS) entry which is preliminary data.</text>
</comment>
<sequence length="140" mass="16026">MMSNQKEYNRRLIEEFRSNGGKVSGKFADVPLLLLTVLGARSNQPRTTPLAYTTDRDRFILIASNNGSGSHPDWYYNLLAHPIITVEVGPERFQARAVIAEEPERSRLYTQMANQMPAFAEYQRNTERKIPVIVLERIDS</sequence>
<dbReference type="SUPFAM" id="SSF50475">
    <property type="entry name" value="FMN-binding split barrel"/>
    <property type="match status" value="1"/>
</dbReference>
<proteinExistence type="inferred from homology"/>
<evidence type="ECO:0000313" key="3">
    <source>
        <dbReference type="EMBL" id="PZW20780.1"/>
    </source>
</evidence>
<dbReference type="EMBL" id="QKUF01000040">
    <property type="protein sequence ID" value="PZW20780.1"/>
    <property type="molecule type" value="Genomic_DNA"/>
</dbReference>
<name>A0A326TUZ3_THEHA</name>
<dbReference type="InterPro" id="IPR004378">
    <property type="entry name" value="F420H2_quin_Rdtase"/>
</dbReference>
<dbReference type="Proteomes" id="UP000248806">
    <property type="component" value="Unassembled WGS sequence"/>
</dbReference>
<evidence type="ECO:0000313" key="4">
    <source>
        <dbReference type="Proteomes" id="UP000248806"/>
    </source>
</evidence>
<evidence type="ECO:0000256" key="2">
    <source>
        <dbReference type="ARBA" id="ARBA00049106"/>
    </source>
</evidence>
<dbReference type="GO" id="GO:0070967">
    <property type="term" value="F:coenzyme F420 binding"/>
    <property type="evidence" value="ECO:0007669"/>
    <property type="project" value="TreeGrafter"/>
</dbReference>
<keyword evidence="4" id="KW-1185">Reference proteome</keyword>
<protein>
    <submittedName>
        <fullName evidence="3">Deazaflavin-dependent oxidoreductase (Nitroreductase family)</fullName>
    </submittedName>
</protein>
<accession>A0A326TUZ3</accession>
<dbReference type="Pfam" id="PF04075">
    <property type="entry name" value="F420H2_quin_red"/>
    <property type="match status" value="1"/>
</dbReference>
<comment type="similarity">
    <text evidence="1">Belongs to the F420H(2)-dependent quinone reductase family.</text>
</comment>
<dbReference type="RefSeq" id="WP_246046480.1">
    <property type="nucleotide sequence ID" value="NZ_BIFX01000002.1"/>
</dbReference>
<dbReference type="PANTHER" id="PTHR39428">
    <property type="entry name" value="F420H(2)-DEPENDENT QUINONE REDUCTASE RV1261C"/>
    <property type="match status" value="1"/>
</dbReference>
<reference evidence="3 4" key="1">
    <citation type="submission" date="2018-06" db="EMBL/GenBank/DDBJ databases">
        <title>Genomic Encyclopedia of Archaeal and Bacterial Type Strains, Phase II (KMG-II): from individual species to whole genera.</title>
        <authorList>
            <person name="Goeker M."/>
        </authorList>
    </citation>
    <scope>NUCLEOTIDE SEQUENCE [LARGE SCALE GENOMIC DNA]</scope>
    <source>
        <strain evidence="3 4">ATCC BAA-1881</strain>
    </source>
</reference>
<dbReference type="PANTHER" id="PTHR39428:SF1">
    <property type="entry name" value="F420H(2)-DEPENDENT QUINONE REDUCTASE RV1261C"/>
    <property type="match status" value="1"/>
</dbReference>
<gene>
    <name evidence="3" type="ORF">EI42_05855</name>
</gene>
<dbReference type="GO" id="GO:0016491">
    <property type="term" value="F:oxidoreductase activity"/>
    <property type="evidence" value="ECO:0007669"/>
    <property type="project" value="InterPro"/>
</dbReference>
<organism evidence="3 4">
    <name type="scientific">Thermosporothrix hazakensis</name>
    <dbReference type="NCBI Taxonomy" id="644383"/>
    <lineage>
        <taxon>Bacteria</taxon>
        <taxon>Bacillati</taxon>
        <taxon>Chloroflexota</taxon>
        <taxon>Ktedonobacteria</taxon>
        <taxon>Ktedonobacterales</taxon>
        <taxon>Thermosporotrichaceae</taxon>
        <taxon>Thermosporothrix</taxon>
    </lineage>
</organism>
<dbReference type="GO" id="GO:0005886">
    <property type="term" value="C:plasma membrane"/>
    <property type="evidence" value="ECO:0007669"/>
    <property type="project" value="TreeGrafter"/>
</dbReference>
<evidence type="ECO:0000256" key="1">
    <source>
        <dbReference type="ARBA" id="ARBA00008710"/>
    </source>
</evidence>
<dbReference type="AlphaFoldDB" id="A0A326TUZ3"/>
<dbReference type="Gene3D" id="2.30.110.10">
    <property type="entry name" value="Electron Transport, Fmn-binding Protein, Chain A"/>
    <property type="match status" value="1"/>
</dbReference>
<dbReference type="NCBIfam" id="TIGR00026">
    <property type="entry name" value="hi_GC_TIGR00026"/>
    <property type="match status" value="1"/>
</dbReference>
<dbReference type="InterPro" id="IPR012349">
    <property type="entry name" value="Split_barrel_FMN-bd"/>
</dbReference>